<dbReference type="EMBL" id="JAGGLG010000021">
    <property type="protein sequence ID" value="MBP2019032.1"/>
    <property type="molecule type" value="Genomic_DNA"/>
</dbReference>
<keyword evidence="3" id="KW-1185">Reference proteome</keyword>
<dbReference type="SUPFAM" id="SSF55729">
    <property type="entry name" value="Acyl-CoA N-acyltransferases (Nat)"/>
    <property type="match status" value="1"/>
</dbReference>
<dbReference type="Proteomes" id="UP001519289">
    <property type="component" value="Unassembled WGS sequence"/>
</dbReference>
<feature type="domain" description="N-acetyltransferase" evidence="1">
    <location>
        <begin position="10"/>
        <end position="173"/>
    </location>
</feature>
<gene>
    <name evidence="2" type="ORF">J2Z79_002448</name>
</gene>
<evidence type="ECO:0000313" key="2">
    <source>
        <dbReference type="EMBL" id="MBP2019032.1"/>
    </source>
</evidence>
<dbReference type="RefSeq" id="WP_209467153.1">
    <property type="nucleotide sequence ID" value="NZ_JAGGLG010000021.1"/>
</dbReference>
<dbReference type="Pfam" id="PF13302">
    <property type="entry name" value="Acetyltransf_3"/>
    <property type="match status" value="1"/>
</dbReference>
<dbReference type="CDD" id="cd04301">
    <property type="entry name" value="NAT_SF"/>
    <property type="match status" value="1"/>
</dbReference>
<sequence>MVPVLKGARVVLRPPREQDKQDRLACGRSAEYIRMVGGDHRRVAPLTPEQVDRWYERLLAEPMERVIDLGGRCIGTARLNSLNEHERRARCAIGIFDPSAWGKGYGTEATNLVLQYAFETLRLHRVDLRVLACNHRAIACYEKCGFVREGVEREGALIAGRWESDVIMSILEQEYRQRRQRG</sequence>
<dbReference type="PROSITE" id="PS51186">
    <property type="entry name" value="GNAT"/>
    <property type="match status" value="1"/>
</dbReference>
<protein>
    <submittedName>
        <fullName evidence="2">RimJ/RimL family protein N-acetyltransferase</fullName>
    </submittedName>
</protein>
<dbReference type="InterPro" id="IPR016181">
    <property type="entry name" value="Acyl_CoA_acyltransferase"/>
</dbReference>
<proteinExistence type="predicted"/>
<organism evidence="2 3">
    <name type="scientific">Symbiobacterium terraclitae</name>
    <dbReference type="NCBI Taxonomy" id="557451"/>
    <lineage>
        <taxon>Bacteria</taxon>
        <taxon>Bacillati</taxon>
        <taxon>Bacillota</taxon>
        <taxon>Clostridia</taxon>
        <taxon>Eubacteriales</taxon>
        <taxon>Symbiobacteriaceae</taxon>
        <taxon>Symbiobacterium</taxon>
    </lineage>
</organism>
<evidence type="ECO:0000313" key="3">
    <source>
        <dbReference type="Proteomes" id="UP001519289"/>
    </source>
</evidence>
<accession>A0ABS4JU16</accession>
<reference evidence="2 3" key="1">
    <citation type="submission" date="2021-03" db="EMBL/GenBank/DDBJ databases">
        <title>Genomic Encyclopedia of Type Strains, Phase IV (KMG-IV): sequencing the most valuable type-strain genomes for metagenomic binning, comparative biology and taxonomic classification.</title>
        <authorList>
            <person name="Goeker M."/>
        </authorList>
    </citation>
    <scope>NUCLEOTIDE SEQUENCE [LARGE SCALE GENOMIC DNA]</scope>
    <source>
        <strain evidence="2 3">DSM 27138</strain>
    </source>
</reference>
<comment type="caution">
    <text evidence="2">The sequence shown here is derived from an EMBL/GenBank/DDBJ whole genome shotgun (WGS) entry which is preliminary data.</text>
</comment>
<dbReference type="PANTHER" id="PTHR43415:SF3">
    <property type="entry name" value="GNAT-FAMILY ACETYLTRANSFERASE"/>
    <property type="match status" value="1"/>
</dbReference>
<name>A0ABS4JU16_9FIRM</name>
<dbReference type="Gene3D" id="3.40.630.30">
    <property type="match status" value="1"/>
</dbReference>
<dbReference type="PANTHER" id="PTHR43415">
    <property type="entry name" value="SPERMIDINE N(1)-ACETYLTRANSFERASE"/>
    <property type="match status" value="1"/>
</dbReference>
<dbReference type="InterPro" id="IPR000182">
    <property type="entry name" value="GNAT_dom"/>
</dbReference>
<evidence type="ECO:0000259" key="1">
    <source>
        <dbReference type="PROSITE" id="PS51186"/>
    </source>
</evidence>